<accession>A0AAU8FW42</accession>
<evidence type="ECO:0000313" key="1">
    <source>
        <dbReference type="EMBL" id="XCH28827.1"/>
    </source>
</evidence>
<name>A0AAU8FW42_9MICO</name>
<reference evidence="1" key="1">
    <citation type="submission" date="2024-06" db="EMBL/GenBank/DDBJ databases">
        <title>Complete genome sequence of the cellulolytic actinobacterium, Cellulosimicrobium ES-005.</title>
        <authorList>
            <person name="Matthews C.T."/>
            <person name="Underwood K.D."/>
            <person name="Ghanchi K.M."/>
            <person name="Fields S.D."/>
            <person name="Gardner S.G."/>
        </authorList>
    </citation>
    <scope>NUCLEOTIDE SEQUENCE</scope>
    <source>
        <strain evidence="1">ES-005</strain>
    </source>
</reference>
<gene>
    <name evidence="1" type="ORF">ABRQ22_14605</name>
</gene>
<sequence>MKYRDYVEHVLVEAGARPSDAVTAVDALAGKAMLRRPLDEEGDVEIVTNLQREVVRELWVPVSQRPHKHPRGGM</sequence>
<dbReference type="RefSeq" id="WP_144721136.1">
    <property type="nucleotide sequence ID" value="NZ_CP159290.1"/>
</dbReference>
<organism evidence="1">
    <name type="scientific">Cellulosimicrobium sp. ES-005</name>
    <dbReference type="NCBI Taxonomy" id="3163031"/>
    <lineage>
        <taxon>Bacteria</taxon>
        <taxon>Bacillati</taxon>
        <taxon>Actinomycetota</taxon>
        <taxon>Actinomycetes</taxon>
        <taxon>Micrococcales</taxon>
        <taxon>Promicromonosporaceae</taxon>
        <taxon>Cellulosimicrobium</taxon>
    </lineage>
</organism>
<protein>
    <submittedName>
        <fullName evidence="1">Uncharacterized protein</fullName>
    </submittedName>
</protein>
<proteinExistence type="predicted"/>
<dbReference type="EMBL" id="CP159290">
    <property type="protein sequence ID" value="XCH28827.1"/>
    <property type="molecule type" value="Genomic_DNA"/>
</dbReference>
<dbReference type="AlphaFoldDB" id="A0AAU8FW42"/>